<dbReference type="InterPro" id="IPR039008">
    <property type="entry name" value="IF_rod_dom"/>
</dbReference>
<keyword evidence="1" id="KW-0403">Intermediate filament</keyword>
<evidence type="ECO:0000256" key="3">
    <source>
        <dbReference type="SAM" id="Coils"/>
    </source>
</evidence>
<dbReference type="OMA" id="ETIRIQW"/>
<dbReference type="PANTHER" id="PTHR23239">
    <property type="entry name" value="INTERMEDIATE FILAMENT"/>
    <property type="match status" value="1"/>
</dbReference>
<reference evidence="5" key="2">
    <citation type="submission" date="2025-09" db="UniProtKB">
        <authorList>
            <consortium name="Ensembl"/>
        </authorList>
    </citation>
    <scope>IDENTIFICATION</scope>
</reference>
<dbReference type="SMART" id="SM01391">
    <property type="entry name" value="Filament"/>
    <property type="match status" value="1"/>
</dbReference>
<accession>A0A3P8W766</accession>
<feature type="domain" description="IF rod" evidence="4">
    <location>
        <begin position="81"/>
        <end position="382"/>
    </location>
</feature>
<dbReference type="FunCoup" id="A0A3P8W766">
    <property type="interactions" value="15"/>
</dbReference>
<dbReference type="STRING" id="244447.ENSCSEP00000023378"/>
<keyword evidence="6" id="KW-1185">Reference proteome</keyword>
<evidence type="ECO:0000259" key="4">
    <source>
        <dbReference type="SMART" id="SM01391"/>
    </source>
</evidence>
<dbReference type="GO" id="GO:0005882">
    <property type="term" value="C:intermediate filament"/>
    <property type="evidence" value="ECO:0007669"/>
    <property type="project" value="UniProtKB-KW"/>
</dbReference>
<dbReference type="Proteomes" id="UP000265120">
    <property type="component" value="Unassembled WGS sequence"/>
</dbReference>
<feature type="coiled-coil region" evidence="3">
    <location>
        <begin position="158"/>
        <end position="220"/>
    </location>
</feature>
<dbReference type="Gene3D" id="1.20.5.1160">
    <property type="entry name" value="Vasodilator-stimulated phosphoprotein"/>
    <property type="match status" value="1"/>
</dbReference>
<proteinExistence type="predicted"/>
<dbReference type="GO" id="GO:0045109">
    <property type="term" value="P:intermediate filament organization"/>
    <property type="evidence" value="ECO:0007669"/>
    <property type="project" value="TreeGrafter"/>
</dbReference>
<dbReference type="InParanoid" id="A0A3P8W766"/>
<dbReference type="Gene3D" id="1.20.5.170">
    <property type="match status" value="1"/>
</dbReference>
<feature type="coiled-coil region" evidence="3">
    <location>
        <begin position="295"/>
        <end position="354"/>
    </location>
</feature>
<dbReference type="PRINTS" id="PR01248">
    <property type="entry name" value="TYPE1KERATIN"/>
</dbReference>
<dbReference type="GeneTree" id="ENSGT00940000159820"/>
<evidence type="ECO:0000256" key="1">
    <source>
        <dbReference type="ARBA" id="ARBA00022754"/>
    </source>
</evidence>
<evidence type="ECO:0000313" key="5">
    <source>
        <dbReference type="Ensembl" id="ENSCSEP00000023378.1"/>
    </source>
</evidence>
<keyword evidence="2 3" id="KW-0175">Coiled coil</keyword>
<dbReference type="SUPFAM" id="SSF64593">
    <property type="entry name" value="Intermediate filament protein, coiled coil region"/>
    <property type="match status" value="1"/>
</dbReference>
<dbReference type="GO" id="GO:0005198">
    <property type="term" value="F:structural molecule activity"/>
    <property type="evidence" value="ECO:0007669"/>
    <property type="project" value="InterPro"/>
</dbReference>
<dbReference type="AlphaFoldDB" id="A0A3P8W766"/>
<sequence>MPLSRRCSSFSRQTSHELPVSSFGGRSIIAPHSVPLGYGSLVKMGHSPGTRMCRRALGISSVFLQGTRSSATLVVDKNRNWDRGQGLERCLKEYREKVRTLENLNHEVQHEIRLRLDKKMDSANYWTNLKKEWEDVYRQVIDGMLDNARLTLKTENIHANAEDIRQREQSNRKLLQDELDALHRVNDQANLARAELEQQLERLRAELQELQQIHQQDASALYSQVWGPQVEQHADLVHQGLDQFLKKIQEGWEELTQTNRELSQARECQQSYTGSSEEKQVEALKCQGRQFSGEIQSLEVELESIRTLKRGLENSLADACRWQNMELQNLGSVLTRLDAELNDVRAEIEQQRRHHYSLLKDQKGLEQEITEYQQILDLEDHTVQQEAL</sequence>
<dbReference type="PANTHER" id="PTHR23239:SF32">
    <property type="entry name" value="PHAKININ"/>
    <property type="match status" value="1"/>
</dbReference>
<dbReference type="InterPro" id="IPR002957">
    <property type="entry name" value="Keratin_I"/>
</dbReference>
<dbReference type="Pfam" id="PF00038">
    <property type="entry name" value="Filament"/>
    <property type="match status" value="1"/>
</dbReference>
<evidence type="ECO:0000256" key="2">
    <source>
        <dbReference type="ARBA" id="ARBA00023054"/>
    </source>
</evidence>
<dbReference type="Ensembl" id="ENSCSET00000023686.1">
    <property type="protein sequence ID" value="ENSCSEP00000023378.1"/>
    <property type="gene ID" value="ENSCSEG00000014905.1"/>
</dbReference>
<name>A0A3P8W766_CYNSE</name>
<evidence type="ECO:0000313" key="6">
    <source>
        <dbReference type="Proteomes" id="UP000265120"/>
    </source>
</evidence>
<organism evidence="5 6">
    <name type="scientific">Cynoglossus semilaevis</name>
    <name type="common">Tongue sole</name>
    <dbReference type="NCBI Taxonomy" id="244447"/>
    <lineage>
        <taxon>Eukaryota</taxon>
        <taxon>Metazoa</taxon>
        <taxon>Chordata</taxon>
        <taxon>Craniata</taxon>
        <taxon>Vertebrata</taxon>
        <taxon>Euteleostomi</taxon>
        <taxon>Actinopterygii</taxon>
        <taxon>Neopterygii</taxon>
        <taxon>Teleostei</taxon>
        <taxon>Neoteleostei</taxon>
        <taxon>Acanthomorphata</taxon>
        <taxon>Carangaria</taxon>
        <taxon>Pleuronectiformes</taxon>
        <taxon>Pleuronectoidei</taxon>
        <taxon>Cynoglossidae</taxon>
        <taxon>Cynoglossinae</taxon>
        <taxon>Cynoglossus</taxon>
    </lineage>
</organism>
<reference evidence="5" key="1">
    <citation type="submission" date="2025-08" db="UniProtKB">
        <authorList>
            <consortium name="Ensembl"/>
        </authorList>
    </citation>
    <scope>IDENTIFICATION</scope>
</reference>
<protein>
    <submittedName>
        <fullName evidence="5">Beaded filament structural protein 2, phakinin</fullName>
    </submittedName>
</protein>